<protein>
    <recommendedName>
        <fullName evidence="5">Short-chain dehydrogenase</fullName>
    </recommendedName>
</protein>
<dbReference type="AlphaFoldDB" id="A0A2M9Q439"/>
<dbReference type="Pfam" id="PF00106">
    <property type="entry name" value="adh_short"/>
    <property type="match status" value="1"/>
</dbReference>
<comment type="caution">
    <text evidence="3">The sequence shown here is derived from an EMBL/GenBank/DDBJ whole genome shotgun (WGS) entry which is preliminary data.</text>
</comment>
<gene>
    <name evidence="3" type="ORF">CWD94_13750</name>
</gene>
<dbReference type="GO" id="GO:0016491">
    <property type="term" value="F:oxidoreductase activity"/>
    <property type="evidence" value="ECO:0007669"/>
    <property type="project" value="UniProtKB-KW"/>
</dbReference>
<dbReference type="PANTHER" id="PTHR24321:SF8">
    <property type="entry name" value="ESTRADIOL 17-BETA-DEHYDROGENASE 8-RELATED"/>
    <property type="match status" value="1"/>
</dbReference>
<sequence length="89" mass="9547">MENTYFITLKQKKAIVLVGYGIVINSASITGLRGSKEFAPYSASKHAVISLSKSAALEVVDAGVLVNAICPGYVCLQLKKVKHLDKHSN</sequence>
<dbReference type="InterPro" id="IPR002347">
    <property type="entry name" value="SDR_fam"/>
</dbReference>
<dbReference type="PROSITE" id="PS00061">
    <property type="entry name" value="ADH_SHORT"/>
    <property type="match status" value="1"/>
</dbReference>
<proteinExistence type="inferred from homology"/>
<comment type="similarity">
    <text evidence="1">Belongs to the short-chain dehydrogenases/reductases (SDR) family.</text>
</comment>
<keyword evidence="2" id="KW-0560">Oxidoreductase</keyword>
<dbReference type="SUPFAM" id="SSF51735">
    <property type="entry name" value="NAD(P)-binding Rossmann-fold domains"/>
    <property type="match status" value="1"/>
</dbReference>
<dbReference type="InterPro" id="IPR036291">
    <property type="entry name" value="NAD(P)-bd_dom_sf"/>
</dbReference>
<dbReference type="PRINTS" id="PR00080">
    <property type="entry name" value="SDRFAMILY"/>
</dbReference>
<dbReference type="InterPro" id="IPR020904">
    <property type="entry name" value="Sc_DH/Rdtase_CS"/>
</dbReference>
<accession>A0A2M9Q439</accession>
<organism evidence="3 4">
    <name type="scientific">Lysinibacillus xylanilyticus</name>
    <dbReference type="NCBI Taxonomy" id="582475"/>
    <lineage>
        <taxon>Bacteria</taxon>
        <taxon>Bacillati</taxon>
        <taxon>Bacillota</taxon>
        <taxon>Bacilli</taxon>
        <taxon>Bacillales</taxon>
        <taxon>Bacillaceae</taxon>
        <taxon>Lysinibacillus</taxon>
    </lineage>
</organism>
<evidence type="ECO:0000313" key="4">
    <source>
        <dbReference type="Proteomes" id="UP000232101"/>
    </source>
</evidence>
<dbReference type="EMBL" id="PHQY01000646">
    <property type="protein sequence ID" value="PJO42850.1"/>
    <property type="molecule type" value="Genomic_DNA"/>
</dbReference>
<dbReference type="PRINTS" id="PR00081">
    <property type="entry name" value="GDHRDH"/>
</dbReference>
<dbReference type="Gene3D" id="3.40.50.720">
    <property type="entry name" value="NAD(P)-binding Rossmann-like Domain"/>
    <property type="match status" value="1"/>
</dbReference>
<reference evidence="3 4" key="1">
    <citation type="submission" date="2017-11" db="EMBL/GenBank/DDBJ databases">
        <title>Bacterial isolate from king chilli rhizosphere.</title>
        <authorList>
            <person name="Takhelmayum P."/>
            <person name="Sarangthem I."/>
        </authorList>
    </citation>
    <scope>NUCLEOTIDE SEQUENCE [LARGE SCALE GENOMIC DNA]</scope>
    <source>
        <strain evidence="4">t26</strain>
    </source>
</reference>
<evidence type="ECO:0008006" key="5">
    <source>
        <dbReference type="Google" id="ProtNLM"/>
    </source>
</evidence>
<evidence type="ECO:0000313" key="3">
    <source>
        <dbReference type="EMBL" id="PJO42850.1"/>
    </source>
</evidence>
<evidence type="ECO:0000256" key="1">
    <source>
        <dbReference type="ARBA" id="ARBA00006484"/>
    </source>
</evidence>
<dbReference type="PANTHER" id="PTHR24321">
    <property type="entry name" value="DEHYDROGENASES, SHORT CHAIN"/>
    <property type="match status" value="1"/>
</dbReference>
<name>A0A2M9Q439_9BACI</name>
<dbReference type="Proteomes" id="UP000232101">
    <property type="component" value="Unassembled WGS sequence"/>
</dbReference>
<evidence type="ECO:0000256" key="2">
    <source>
        <dbReference type="ARBA" id="ARBA00023002"/>
    </source>
</evidence>